<keyword evidence="3" id="KW-0508">mRNA splicing</keyword>
<name>A0AAV2TPE5_CALDB</name>
<dbReference type="PANTHER" id="PTHR12718">
    <property type="entry name" value="CELL CYCLE CONTROL PROTEIN CWF15"/>
    <property type="match status" value="1"/>
</dbReference>
<feature type="compositionally biased region" description="Basic and acidic residues" evidence="4">
    <location>
        <begin position="169"/>
        <end position="189"/>
    </location>
</feature>
<feature type="compositionally biased region" description="Acidic residues" evidence="4">
    <location>
        <begin position="190"/>
        <end position="205"/>
    </location>
</feature>
<dbReference type="InterPro" id="IPR006973">
    <property type="entry name" value="Cwf_Cwc_15"/>
</dbReference>
<protein>
    <submittedName>
        <fullName evidence="5">Uncharacterized protein</fullName>
    </submittedName>
</protein>
<feature type="compositionally biased region" description="Polar residues" evidence="4">
    <location>
        <begin position="158"/>
        <end position="168"/>
    </location>
</feature>
<evidence type="ECO:0000256" key="3">
    <source>
        <dbReference type="ARBA" id="ARBA00023187"/>
    </source>
</evidence>
<gene>
    <name evidence="5" type="ORF">CDAUBV1_LOCUS11154</name>
</gene>
<evidence type="ECO:0000256" key="1">
    <source>
        <dbReference type="ARBA" id="ARBA00006644"/>
    </source>
</evidence>
<dbReference type="EMBL" id="CAXLJL010000356">
    <property type="protein sequence ID" value="CAL5136857.1"/>
    <property type="molecule type" value="Genomic_DNA"/>
</dbReference>
<dbReference type="GO" id="GO:0071013">
    <property type="term" value="C:catalytic step 2 spliceosome"/>
    <property type="evidence" value="ECO:0007669"/>
    <property type="project" value="TreeGrafter"/>
</dbReference>
<dbReference type="GO" id="GO:0003723">
    <property type="term" value="F:RNA binding"/>
    <property type="evidence" value="ECO:0007669"/>
    <property type="project" value="TreeGrafter"/>
</dbReference>
<feature type="region of interest" description="Disordered" evidence="4">
    <location>
        <begin position="271"/>
        <end position="335"/>
    </location>
</feature>
<dbReference type="Proteomes" id="UP001497525">
    <property type="component" value="Unassembled WGS sequence"/>
</dbReference>
<dbReference type="Pfam" id="PF04889">
    <property type="entry name" value="Cwf_Cwc_15"/>
    <property type="match status" value="1"/>
</dbReference>
<comment type="caution">
    <text evidence="5">The sequence shown here is derived from an EMBL/GenBank/DDBJ whole genome shotgun (WGS) entry which is preliminary data.</text>
</comment>
<keyword evidence="2" id="KW-0507">mRNA processing</keyword>
<organism evidence="5 6">
    <name type="scientific">Calicophoron daubneyi</name>
    <name type="common">Rumen fluke</name>
    <name type="synonym">Paramphistomum daubneyi</name>
    <dbReference type="NCBI Taxonomy" id="300641"/>
    <lineage>
        <taxon>Eukaryota</taxon>
        <taxon>Metazoa</taxon>
        <taxon>Spiralia</taxon>
        <taxon>Lophotrochozoa</taxon>
        <taxon>Platyhelminthes</taxon>
        <taxon>Trematoda</taxon>
        <taxon>Digenea</taxon>
        <taxon>Plagiorchiida</taxon>
        <taxon>Pronocephalata</taxon>
        <taxon>Paramphistomoidea</taxon>
        <taxon>Paramphistomidae</taxon>
        <taxon>Calicophoron</taxon>
    </lineage>
</organism>
<accession>A0AAV2TPE5</accession>
<feature type="compositionally biased region" description="Polar residues" evidence="4">
    <location>
        <begin position="274"/>
        <end position="297"/>
    </location>
</feature>
<feature type="region of interest" description="Disordered" evidence="4">
    <location>
        <begin position="152"/>
        <end position="225"/>
    </location>
</feature>
<evidence type="ECO:0000256" key="4">
    <source>
        <dbReference type="SAM" id="MobiDB-lite"/>
    </source>
</evidence>
<dbReference type="AlphaFoldDB" id="A0AAV2TPE5"/>
<feature type="compositionally biased region" description="Basic residues" evidence="4">
    <location>
        <begin position="317"/>
        <end position="326"/>
    </location>
</feature>
<proteinExistence type="inferred from homology"/>
<evidence type="ECO:0000313" key="5">
    <source>
        <dbReference type="EMBL" id="CAL5136858.1"/>
    </source>
</evidence>
<evidence type="ECO:0000313" key="6">
    <source>
        <dbReference type="Proteomes" id="UP001497525"/>
    </source>
</evidence>
<evidence type="ECO:0000256" key="2">
    <source>
        <dbReference type="ARBA" id="ARBA00022664"/>
    </source>
</evidence>
<reference evidence="5" key="1">
    <citation type="submission" date="2024-06" db="EMBL/GenBank/DDBJ databases">
        <authorList>
            <person name="Liu X."/>
            <person name="Lenzi L."/>
            <person name="Haldenby T S."/>
            <person name="Uol C."/>
        </authorList>
    </citation>
    <scope>NUCLEOTIDE SEQUENCE</scope>
</reference>
<comment type="similarity">
    <text evidence="1">Belongs to the CWC15 family.</text>
</comment>
<dbReference type="PANTHER" id="PTHR12718:SF2">
    <property type="entry name" value="SPLICEOSOME-ASSOCIATED PROTEIN CWC15 HOMOLOG"/>
    <property type="match status" value="1"/>
</dbReference>
<dbReference type="EMBL" id="CAXLJL010000356">
    <property type="protein sequence ID" value="CAL5136858.1"/>
    <property type="molecule type" value="Genomic_DNA"/>
</dbReference>
<sequence>MSFSVDDVKALLQYRQEQFEAAQLRFIQFFTAKLSAQAPQFQLQPTQARSTKSIPKNVSEFQSAPNPGVNFDAWFKRHEEAAAREQEQKGPAENLTVQHTEVKPNERILGKSQTKKQAVETLDVGEIKEVEGINSKQPLKKKKIRLAQEKAEKVAGISSVSTPNLHTNDTCDKNYDHDNTEHEKDKSTGGEEDSDEKEEENEELLLSELANIERERSGKPARLESEWKSAAETIRMENMLKGNPLLKTGANSEIKVKRRLNDIVVYKNSARGDTVSSAEALSKKTLSNQPPKESVSVQRKKKNRTVANRTHLVPYAWKRRKRKKPQGGRCGVEAE</sequence>
<dbReference type="GO" id="GO:0045292">
    <property type="term" value="P:mRNA cis splicing, via spliceosome"/>
    <property type="evidence" value="ECO:0007669"/>
    <property type="project" value="TreeGrafter"/>
</dbReference>
<feature type="compositionally biased region" description="Basic and acidic residues" evidence="4">
    <location>
        <begin position="211"/>
        <end position="225"/>
    </location>
</feature>